<proteinExistence type="predicted"/>
<evidence type="ECO:0000256" key="1">
    <source>
        <dbReference type="SAM" id="Phobius"/>
    </source>
</evidence>
<evidence type="ECO:0000313" key="2">
    <source>
        <dbReference type="EMBL" id="WND05944.1"/>
    </source>
</evidence>
<organism evidence="2 3">
    <name type="scientific">Acinetobacter soli</name>
    <dbReference type="NCBI Taxonomy" id="487316"/>
    <lineage>
        <taxon>Bacteria</taxon>
        <taxon>Pseudomonadati</taxon>
        <taxon>Pseudomonadota</taxon>
        <taxon>Gammaproteobacteria</taxon>
        <taxon>Moraxellales</taxon>
        <taxon>Moraxellaceae</taxon>
        <taxon>Acinetobacter</taxon>
    </lineage>
</organism>
<name>A0AB38YXG9_9GAMM</name>
<feature type="transmembrane region" description="Helical" evidence="1">
    <location>
        <begin position="20"/>
        <end position="40"/>
    </location>
</feature>
<keyword evidence="1" id="KW-0812">Transmembrane</keyword>
<dbReference type="RefSeq" id="WP_025095398.1">
    <property type="nucleotide sequence ID" value="NZ_BKFD01000006.1"/>
</dbReference>
<dbReference type="EMBL" id="CP134206">
    <property type="protein sequence ID" value="WND05944.1"/>
    <property type="molecule type" value="Genomic_DNA"/>
</dbReference>
<reference evidence="2" key="1">
    <citation type="submission" date="2023-09" db="EMBL/GenBank/DDBJ databases">
        <title>Acinetobacter soli.</title>
        <authorList>
            <person name="Kim B."/>
            <person name="Kim D."/>
            <person name="Park D."/>
        </authorList>
    </citation>
    <scope>NUCLEOTIDE SEQUENCE</scope>
    <source>
        <strain evidence="2">2023.05</strain>
    </source>
</reference>
<protein>
    <submittedName>
        <fullName evidence="2">Uncharacterized protein</fullName>
    </submittedName>
</protein>
<dbReference type="Proteomes" id="UP001256400">
    <property type="component" value="Chromosome"/>
</dbReference>
<keyword evidence="1" id="KW-1133">Transmembrane helix</keyword>
<sequence>MARLAQAEVVAFITMVQRVGLITFLMQDLINLFMIVFHVYRTIFPNVSRMMANCDASKLHRSTRESINAGYNGATWACQFNKNARRSRDGLNILDQQDSFQLFSLV</sequence>
<dbReference type="AlphaFoldDB" id="A0AB38YXG9"/>
<gene>
    <name evidence="2" type="ORF">RHP80_01930</name>
</gene>
<evidence type="ECO:0000313" key="3">
    <source>
        <dbReference type="Proteomes" id="UP001256400"/>
    </source>
</evidence>
<accession>A0AB38YXG9</accession>
<keyword evidence="1" id="KW-0472">Membrane</keyword>